<keyword evidence="1" id="KW-0812">Transmembrane</keyword>
<name>A0A2G3E5B3_9FIRM</name>
<dbReference type="GO" id="GO:0005975">
    <property type="term" value="P:carbohydrate metabolic process"/>
    <property type="evidence" value="ECO:0007669"/>
    <property type="project" value="InterPro"/>
</dbReference>
<feature type="transmembrane region" description="Helical" evidence="1">
    <location>
        <begin position="25"/>
        <end position="49"/>
    </location>
</feature>
<dbReference type="InterPro" id="IPR002509">
    <property type="entry name" value="NODB_dom"/>
</dbReference>
<dbReference type="InterPro" id="IPR011330">
    <property type="entry name" value="Glyco_hydro/deAcase_b/a-brl"/>
</dbReference>
<dbReference type="Pfam" id="PF01522">
    <property type="entry name" value="Polysacc_deac_1"/>
    <property type="match status" value="1"/>
</dbReference>
<reference evidence="3 4" key="1">
    <citation type="submission" date="2017-10" db="EMBL/GenBank/DDBJ databases">
        <title>Resolving the taxonomy of Roseburia spp., Eubacterium rectale and Agathobacter spp. through phylogenomic analysis.</title>
        <authorList>
            <person name="Sheridan P.O."/>
            <person name="Walker A.W."/>
            <person name="Duncan S.H."/>
            <person name="Scott K.P."/>
            <person name="Toole P.W.O."/>
            <person name="Luis P."/>
            <person name="Flint H.J."/>
        </authorList>
    </citation>
    <scope>NUCLEOTIDE SEQUENCE [LARGE SCALE GENOMIC DNA]</scope>
    <source>
        <strain evidence="3 4">JK623</strain>
    </source>
</reference>
<dbReference type="AlphaFoldDB" id="A0A2G3E5B3"/>
<keyword evidence="4" id="KW-1185">Reference proteome</keyword>
<keyword evidence="1" id="KW-1133">Transmembrane helix</keyword>
<protein>
    <submittedName>
        <fullName evidence="3">Peptidoglycan-N-acetylglucosamine deacetylase</fullName>
    </submittedName>
</protein>
<dbReference type="EMBL" id="PDYG01000012">
    <property type="protein sequence ID" value="PHU38263.1"/>
    <property type="molecule type" value="Genomic_DNA"/>
</dbReference>
<comment type="caution">
    <text evidence="3">The sequence shown here is derived from an EMBL/GenBank/DDBJ whole genome shotgun (WGS) entry which is preliminary data.</text>
</comment>
<dbReference type="PANTHER" id="PTHR10587:SF125">
    <property type="entry name" value="POLYSACCHARIDE DEACETYLASE YHEN-RELATED"/>
    <property type="match status" value="1"/>
</dbReference>
<dbReference type="PROSITE" id="PS51677">
    <property type="entry name" value="NODB"/>
    <property type="match status" value="1"/>
</dbReference>
<dbReference type="PANTHER" id="PTHR10587">
    <property type="entry name" value="GLYCOSYL TRANSFERASE-RELATED"/>
    <property type="match status" value="1"/>
</dbReference>
<evidence type="ECO:0000313" key="4">
    <source>
        <dbReference type="Proteomes" id="UP000224563"/>
    </source>
</evidence>
<dbReference type="Gene3D" id="3.20.20.370">
    <property type="entry name" value="Glycoside hydrolase/deacetylase"/>
    <property type="match status" value="1"/>
</dbReference>
<dbReference type="Proteomes" id="UP000224563">
    <property type="component" value="Unassembled WGS sequence"/>
</dbReference>
<feature type="domain" description="NodB homology" evidence="2">
    <location>
        <begin position="99"/>
        <end position="288"/>
    </location>
</feature>
<gene>
    <name evidence="3" type="ORF">CSX02_03520</name>
</gene>
<dbReference type="SUPFAM" id="SSF88713">
    <property type="entry name" value="Glycoside hydrolase/deacetylase"/>
    <property type="match status" value="1"/>
</dbReference>
<evidence type="ECO:0000256" key="1">
    <source>
        <dbReference type="SAM" id="Phobius"/>
    </source>
</evidence>
<dbReference type="RefSeq" id="WP_099385662.1">
    <property type="nucleotide sequence ID" value="NZ_JANSWH010000099.1"/>
</dbReference>
<accession>A0A2G3E5B3</accession>
<evidence type="ECO:0000259" key="2">
    <source>
        <dbReference type="PROSITE" id="PS51677"/>
    </source>
</evidence>
<sequence>MPEKDIDTINRQQQRRKRINRIKNGIVITIASWMLISIATIIILVVQVVGLNQKYKKINAMVTSLDTSETEDTEQNDKYANVVTGIDTEDNMYQEGDQRKGYLTFDCIPNENTNVILDALKELNVKATFFVTGDDSEEAKAIYRRIVNEGHTLGMLSYSNSYSKIYSSTDSFLEDMQKLQDYLREVTGVTCKYYRFLGGSFNEISDLNMAEFVHVLNENQIVYYDWNVNAGDTGANYTVDDVVMNVTQGVSHYKNSVIRLHDSDHNQKTTEAITTLVNALKEADVDVLPIDESTYKVQYIKADSVD</sequence>
<dbReference type="GO" id="GO:0016810">
    <property type="term" value="F:hydrolase activity, acting on carbon-nitrogen (but not peptide) bonds"/>
    <property type="evidence" value="ECO:0007669"/>
    <property type="project" value="InterPro"/>
</dbReference>
<keyword evidence="1" id="KW-0472">Membrane</keyword>
<reference evidence="3 4" key="2">
    <citation type="submission" date="2017-10" db="EMBL/GenBank/DDBJ databases">
        <authorList>
            <person name="Banno H."/>
            <person name="Chua N.-H."/>
        </authorList>
    </citation>
    <scope>NUCLEOTIDE SEQUENCE [LARGE SCALE GENOMIC DNA]</scope>
    <source>
        <strain evidence="3 4">JK623</strain>
    </source>
</reference>
<dbReference type="InterPro" id="IPR050248">
    <property type="entry name" value="Polysacc_deacetylase_ArnD"/>
</dbReference>
<evidence type="ECO:0000313" key="3">
    <source>
        <dbReference type="EMBL" id="PHU38263.1"/>
    </source>
</evidence>
<proteinExistence type="predicted"/>
<organism evidence="3 4">
    <name type="scientific">Agathobacter ruminis</name>
    <dbReference type="NCBI Taxonomy" id="1712665"/>
    <lineage>
        <taxon>Bacteria</taxon>
        <taxon>Bacillati</taxon>
        <taxon>Bacillota</taxon>
        <taxon>Clostridia</taxon>
        <taxon>Lachnospirales</taxon>
        <taxon>Lachnospiraceae</taxon>
        <taxon>Agathobacter</taxon>
    </lineage>
</organism>